<evidence type="ECO:0000256" key="2">
    <source>
        <dbReference type="ARBA" id="ARBA00009765"/>
    </source>
</evidence>
<feature type="transmembrane region" description="Helical" evidence="12">
    <location>
        <begin position="370"/>
        <end position="390"/>
    </location>
</feature>
<comment type="catalytic activity">
    <reaction evidence="10">
        <text>Mg(2+)(in) = Mg(2+)(out)</text>
        <dbReference type="Rhea" id="RHEA:29827"/>
        <dbReference type="ChEBI" id="CHEBI:18420"/>
    </reaction>
</comment>
<dbReference type="InterPro" id="IPR045861">
    <property type="entry name" value="CorA_cytoplasmic_dom"/>
</dbReference>
<keyword evidence="7 12" id="KW-1133">Transmembrane helix</keyword>
<dbReference type="SUPFAM" id="SSF143865">
    <property type="entry name" value="CorA soluble domain-like"/>
    <property type="match status" value="1"/>
</dbReference>
<keyword evidence="6" id="KW-0460">Magnesium</keyword>
<evidence type="ECO:0000256" key="5">
    <source>
        <dbReference type="ARBA" id="ARBA00022692"/>
    </source>
</evidence>
<dbReference type="Proteomes" id="UP000663792">
    <property type="component" value="Unassembled WGS sequence"/>
</dbReference>
<dbReference type="FunFam" id="1.20.58.340:FF:000004">
    <property type="entry name" value="Magnesium transport protein CorA"/>
    <property type="match status" value="1"/>
</dbReference>
<evidence type="ECO:0000256" key="6">
    <source>
        <dbReference type="ARBA" id="ARBA00022842"/>
    </source>
</evidence>
<evidence type="ECO:0000256" key="4">
    <source>
        <dbReference type="ARBA" id="ARBA00022475"/>
    </source>
</evidence>
<dbReference type="Gene3D" id="3.30.460.20">
    <property type="entry name" value="CorA soluble domain-like"/>
    <property type="match status" value="1"/>
</dbReference>
<dbReference type="PANTHER" id="PTHR46494">
    <property type="entry name" value="CORA FAMILY METAL ION TRANSPORTER (EUROFUNG)"/>
    <property type="match status" value="1"/>
</dbReference>
<dbReference type="PANTHER" id="PTHR46494:SF1">
    <property type="entry name" value="CORA FAMILY METAL ION TRANSPORTER (EUROFUNG)"/>
    <property type="match status" value="1"/>
</dbReference>
<dbReference type="EMBL" id="JAERWK010000001">
    <property type="protein sequence ID" value="MBM9465806.1"/>
    <property type="molecule type" value="Genomic_DNA"/>
</dbReference>
<comment type="function">
    <text evidence="11">Mediates influx of magnesium ions. Alternates between open and closed states. Activated by low cytoplasmic Mg(2+) levels. Inactive when cytoplasmic Mg(2+) levels are high.</text>
</comment>
<keyword evidence="5 12" id="KW-0812">Transmembrane</keyword>
<dbReference type="GO" id="GO:0000287">
    <property type="term" value="F:magnesium ion binding"/>
    <property type="evidence" value="ECO:0007669"/>
    <property type="project" value="TreeGrafter"/>
</dbReference>
<comment type="subcellular location">
    <subcellularLocation>
        <location evidence="1">Cell membrane</location>
        <topology evidence="1">Multi-pass membrane protein</topology>
    </subcellularLocation>
</comment>
<sequence length="396" mass="43880">MRMMPAPRPEWTPLDLLARKHGDAAPTEPRPGTVVGCEAYIDGVPHPGCATPEAARQAIAEAGSGFVWIGLHEPTGADMQHLAEVFDLHELAVEDAVHAYQRPKLDAYRHSLFMVLKTVAHVDHATGLLGSTEVGDRRGALRHRPAPVGHTYAEADPARTKANSVEIVQTGEIMVFLGADFIITVRHGDHSSLIGLRQELESRPEHLQLGPAVVLHGITDRIVDEYFAVAEQIEQDMDDLETAVFSPGAPVSVERIYSFKREIMELRRAVVPLALPLRTLTNGSSPLVPDEVRRYFRDVEDHVLHVSEQIGSFDELLTNLANALLAEVGARQNEDMRKISSWAAIAVVPTAIAGIYGMNFDDMPELHWQYGYPAVLLLMFCLCFGIHRLLRRRGWL</sequence>
<dbReference type="InterPro" id="IPR002523">
    <property type="entry name" value="MgTranspt_CorA/ZnTranspt_ZntB"/>
</dbReference>
<gene>
    <name evidence="13" type="ORF">JL106_00760</name>
</gene>
<evidence type="ECO:0000256" key="1">
    <source>
        <dbReference type="ARBA" id="ARBA00004651"/>
    </source>
</evidence>
<proteinExistence type="inferred from homology"/>
<dbReference type="GO" id="GO:0015095">
    <property type="term" value="F:magnesium ion transmembrane transporter activity"/>
    <property type="evidence" value="ECO:0007669"/>
    <property type="project" value="TreeGrafter"/>
</dbReference>
<organism evidence="13 14">
    <name type="scientific">Nakamurella leprariae</name>
    <dbReference type="NCBI Taxonomy" id="2803911"/>
    <lineage>
        <taxon>Bacteria</taxon>
        <taxon>Bacillati</taxon>
        <taxon>Actinomycetota</taxon>
        <taxon>Actinomycetes</taxon>
        <taxon>Nakamurellales</taxon>
        <taxon>Nakamurellaceae</taxon>
        <taxon>Nakamurella</taxon>
    </lineage>
</organism>
<evidence type="ECO:0000256" key="7">
    <source>
        <dbReference type="ARBA" id="ARBA00022989"/>
    </source>
</evidence>
<dbReference type="Pfam" id="PF01544">
    <property type="entry name" value="CorA"/>
    <property type="match status" value="2"/>
</dbReference>
<accession>A0A939BXP6</accession>
<comment type="caution">
    <text evidence="13">The sequence shown here is derived from an EMBL/GenBank/DDBJ whole genome shotgun (WGS) entry which is preliminary data.</text>
</comment>
<dbReference type="InterPro" id="IPR045863">
    <property type="entry name" value="CorA_TM1_TM2"/>
</dbReference>
<dbReference type="Gene3D" id="1.20.58.340">
    <property type="entry name" value="Magnesium transport protein CorA, transmembrane region"/>
    <property type="match status" value="2"/>
</dbReference>
<comment type="similarity">
    <text evidence="2">Belongs to the CorA metal ion transporter (MIT) (TC 1.A.35) family.</text>
</comment>
<reference evidence="13" key="1">
    <citation type="submission" date="2021-01" db="EMBL/GenBank/DDBJ databases">
        <title>YIM 132084 draft genome.</title>
        <authorList>
            <person name="An D."/>
        </authorList>
    </citation>
    <scope>NUCLEOTIDE SEQUENCE</scope>
    <source>
        <strain evidence="13">YIM 132084</strain>
    </source>
</reference>
<evidence type="ECO:0000256" key="12">
    <source>
        <dbReference type="SAM" id="Phobius"/>
    </source>
</evidence>
<keyword evidence="14" id="KW-1185">Reference proteome</keyword>
<evidence type="ECO:0000256" key="8">
    <source>
        <dbReference type="ARBA" id="ARBA00023065"/>
    </source>
</evidence>
<dbReference type="SUPFAM" id="SSF144083">
    <property type="entry name" value="Magnesium transport protein CorA, transmembrane region"/>
    <property type="match status" value="1"/>
</dbReference>
<keyword evidence="3" id="KW-0813">Transport</keyword>
<evidence type="ECO:0000313" key="14">
    <source>
        <dbReference type="Proteomes" id="UP000663792"/>
    </source>
</evidence>
<keyword evidence="4" id="KW-1003">Cell membrane</keyword>
<feature type="transmembrane region" description="Helical" evidence="12">
    <location>
        <begin position="339"/>
        <end position="358"/>
    </location>
</feature>
<name>A0A939BXP6_9ACTN</name>
<evidence type="ECO:0000256" key="9">
    <source>
        <dbReference type="ARBA" id="ARBA00023136"/>
    </source>
</evidence>
<dbReference type="AlphaFoldDB" id="A0A939BXP6"/>
<evidence type="ECO:0000256" key="10">
    <source>
        <dbReference type="ARBA" id="ARBA00034269"/>
    </source>
</evidence>
<evidence type="ECO:0000313" key="13">
    <source>
        <dbReference type="EMBL" id="MBM9465806.1"/>
    </source>
</evidence>
<evidence type="ECO:0000256" key="3">
    <source>
        <dbReference type="ARBA" id="ARBA00022448"/>
    </source>
</evidence>
<evidence type="ECO:0000256" key="11">
    <source>
        <dbReference type="ARBA" id="ARBA00045497"/>
    </source>
</evidence>
<dbReference type="GO" id="GO:0050897">
    <property type="term" value="F:cobalt ion binding"/>
    <property type="evidence" value="ECO:0007669"/>
    <property type="project" value="TreeGrafter"/>
</dbReference>
<dbReference type="CDD" id="cd12830">
    <property type="entry name" value="MtCorA-like"/>
    <property type="match status" value="1"/>
</dbReference>
<keyword evidence="8" id="KW-0406">Ion transport</keyword>
<dbReference type="GO" id="GO:0005886">
    <property type="term" value="C:plasma membrane"/>
    <property type="evidence" value="ECO:0007669"/>
    <property type="project" value="UniProtKB-SubCell"/>
</dbReference>
<dbReference type="GO" id="GO:0015087">
    <property type="term" value="F:cobalt ion transmembrane transporter activity"/>
    <property type="evidence" value="ECO:0007669"/>
    <property type="project" value="TreeGrafter"/>
</dbReference>
<protein>
    <submittedName>
        <fullName evidence="13">Magnesium and cobalt transport protein CorA</fullName>
    </submittedName>
</protein>
<keyword evidence="9 12" id="KW-0472">Membrane</keyword>